<evidence type="ECO:0000313" key="7">
    <source>
        <dbReference type="Proteomes" id="UP001597094"/>
    </source>
</evidence>
<sequence length="372" mass="41021">MKIELATIGRWALFPGIMLIVSCSGDKEPHPAHEASSAAGDMDMITLSKREELYANITLDTARIKPISETTTLVGTTAFDERKVVVVTSRVRGRIDRLFVRNPLERVRQGQSLYALYSEELLSLEKELLNALQQQEKFGATQEVMNQLVEGARQRLLLYGLTAAQVREIEKSGEASSLVTFYSPTSGYLTELPVSQGQYVETGAPLFRIADVSALWIESQMYTSELHWLSKQPSVLVTFEAFPNETYTAVPVFDNPTVEPGQKISLVRFMIKNQGNNIKPGMMAYLSVRRNEKRALVIPKSAILIGSMTTAWVKTADGMYENRAIDTGIQNKLEVEVLSGIEEGEVVVATGAYALKGAQVLKSGTGMGGMKM</sequence>
<dbReference type="RefSeq" id="WP_377523061.1">
    <property type="nucleotide sequence ID" value="NZ_JBHTLD010000018.1"/>
</dbReference>
<dbReference type="Gene3D" id="2.40.30.170">
    <property type="match status" value="1"/>
</dbReference>
<proteinExistence type="predicted"/>
<dbReference type="PANTHER" id="PTHR30097:SF15">
    <property type="entry name" value="CATION EFFLUX SYSTEM PROTEIN CUSB"/>
    <property type="match status" value="1"/>
</dbReference>
<evidence type="ECO:0000259" key="5">
    <source>
        <dbReference type="Pfam" id="PF25975"/>
    </source>
</evidence>
<comment type="caution">
    <text evidence="6">The sequence shown here is derived from an EMBL/GenBank/DDBJ whole genome shotgun (WGS) entry which is preliminary data.</text>
</comment>
<accession>A0ABW3SKE1</accession>
<evidence type="ECO:0000313" key="6">
    <source>
        <dbReference type="EMBL" id="MFD1185304.1"/>
    </source>
</evidence>
<dbReference type="InterPro" id="IPR058791">
    <property type="entry name" value="3HB_CusB"/>
</dbReference>
<dbReference type="Pfam" id="PF25954">
    <property type="entry name" value="Beta-barrel_RND_2"/>
    <property type="match status" value="1"/>
</dbReference>
<keyword evidence="1" id="KW-0813">Transport</keyword>
<dbReference type="InterPro" id="IPR051909">
    <property type="entry name" value="MFP_Cation_Efflux"/>
</dbReference>
<dbReference type="Gene3D" id="2.40.420.20">
    <property type="match status" value="1"/>
</dbReference>
<dbReference type="InterPro" id="IPR058790">
    <property type="entry name" value="BSH_CusB"/>
</dbReference>
<evidence type="ECO:0000259" key="4">
    <source>
        <dbReference type="Pfam" id="PF25954"/>
    </source>
</evidence>
<dbReference type="PROSITE" id="PS51257">
    <property type="entry name" value="PROKAR_LIPOPROTEIN"/>
    <property type="match status" value="1"/>
</dbReference>
<protein>
    <submittedName>
        <fullName evidence="6">Efflux RND transporter periplasmic adaptor subunit</fullName>
    </submittedName>
</protein>
<dbReference type="Pfam" id="PF25919">
    <property type="entry name" value="BSH_CusB"/>
    <property type="match status" value="1"/>
</dbReference>
<feature type="domain" description="CusB-like three alpha-helical bundle" evidence="2">
    <location>
        <begin position="142"/>
        <end position="176"/>
    </location>
</feature>
<evidence type="ECO:0000259" key="3">
    <source>
        <dbReference type="Pfam" id="PF25919"/>
    </source>
</evidence>
<dbReference type="InterPro" id="IPR058792">
    <property type="entry name" value="Beta-barrel_RND_2"/>
</dbReference>
<evidence type="ECO:0000259" key="2">
    <source>
        <dbReference type="Pfam" id="PF25869"/>
    </source>
</evidence>
<keyword evidence="7" id="KW-1185">Reference proteome</keyword>
<dbReference type="EMBL" id="JBHTLD010000018">
    <property type="protein sequence ID" value="MFD1185304.1"/>
    <property type="molecule type" value="Genomic_DNA"/>
</dbReference>
<reference evidence="7" key="1">
    <citation type="journal article" date="2019" name="Int. J. Syst. Evol. Microbiol.">
        <title>The Global Catalogue of Microorganisms (GCM) 10K type strain sequencing project: providing services to taxonomists for standard genome sequencing and annotation.</title>
        <authorList>
            <consortium name="The Broad Institute Genomics Platform"/>
            <consortium name="The Broad Institute Genome Sequencing Center for Infectious Disease"/>
            <person name="Wu L."/>
            <person name="Ma J."/>
        </authorList>
    </citation>
    <scope>NUCLEOTIDE SEQUENCE [LARGE SCALE GENOMIC DNA]</scope>
    <source>
        <strain evidence="7">JCM 31319</strain>
    </source>
</reference>
<dbReference type="PANTHER" id="PTHR30097">
    <property type="entry name" value="CATION EFFLUX SYSTEM PROTEIN CUSB"/>
    <property type="match status" value="1"/>
</dbReference>
<dbReference type="Pfam" id="PF25975">
    <property type="entry name" value="CzcB_C"/>
    <property type="match status" value="1"/>
</dbReference>
<dbReference type="InterPro" id="IPR058649">
    <property type="entry name" value="CzcB_C"/>
</dbReference>
<feature type="domain" description="CusB-like barrel-sandwich hybrid" evidence="3">
    <location>
        <begin position="84"/>
        <end position="210"/>
    </location>
</feature>
<dbReference type="SUPFAM" id="SSF111369">
    <property type="entry name" value="HlyD-like secretion proteins"/>
    <property type="match status" value="1"/>
</dbReference>
<name>A0ABW3SKE1_9BACT</name>
<organism evidence="6 7">
    <name type="scientific">Pontibacter rugosus</name>
    <dbReference type="NCBI Taxonomy" id="1745966"/>
    <lineage>
        <taxon>Bacteria</taxon>
        <taxon>Pseudomonadati</taxon>
        <taxon>Bacteroidota</taxon>
        <taxon>Cytophagia</taxon>
        <taxon>Cytophagales</taxon>
        <taxon>Hymenobacteraceae</taxon>
        <taxon>Pontibacter</taxon>
    </lineage>
</organism>
<evidence type="ECO:0000256" key="1">
    <source>
        <dbReference type="ARBA" id="ARBA00022448"/>
    </source>
</evidence>
<gene>
    <name evidence="6" type="ORF">ACFQ2O_03725</name>
</gene>
<dbReference type="Pfam" id="PF25869">
    <property type="entry name" value="3HB_CusB"/>
    <property type="match status" value="1"/>
</dbReference>
<feature type="domain" description="CusB-like beta-barrel" evidence="4">
    <location>
        <begin position="215"/>
        <end position="290"/>
    </location>
</feature>
<dbReference type="Proteomes" id="UP001597094">
    <property type="component" value="Unassembled WGS sequence"/>
</dbReference>
<feature type="domain" description="CzcB-like C-terminal circularly permuted SH3-like" evidence="5">
    <location>
        <begin position="298"/>
        <end position="356"/>
    </location>
</feature>